<gene>
    <name evidence="2" type="ORF">V6N12_051112</name>
</gene>
<feature type="region of interest" description="Disordered" evidence="1">
    <location>
        <begin position="15"/>
        <end position="59"/>
    </location>
</feature>
<evidence type="ECO:0000256" key="1">
    <source>
        <dbReference type="SAM" id="MobiDB-lite"/>
    </source>
</evidence>
<comment type="caution">
    <text evidence="2">The sequence shown here is derived from an EMBL/GenBank/DDBJ whole genome shotgun (WGS) entry which is preliminary data.</text>
</comment>
<accession>A0ABR2GEE6</accession>
<organism evidence="2 3">
    <name type="scientific">Hibiscus sabdariffa</name>
    <name type="common">roselle</name>
    <dbReference type="NCBI Taxonomy" id="183260"/>
    <lineage>
        <taxon>Eukaryota</taxon>
        <taxon>Viridiplantae</taxon>
        <taxon>Streptophyta</taxon>
        <taxon>Embryophyta</taxon>
        <taxon>Tracheophyta</taxon>
        <taxon>Spermatophyta</taxon>
        <taxon>Magnoliopsida</taxon>
        <taxon>eudicotyledons</taxon>
        <taxon>Gunneridae</taxon>
        <taxon>Pentapetalae</taxon>
        <taxon>rosids</taxon>
        <taxon>malvids</taxon>
        <taxon>Malvales</taxon>
        <taxon>Malvaceae</taxon>
        <taxon>Malvoideae</taxon>
        <taxon>Hibiscus</taxon>
    </lineage>
</organism>
<dbReference type="EMBL" id="JBBPBM010000001">
    <property type="protein sequence ID" value="KAK8601273.1"/>
    <property type="molecule type" value="Genomic_DNA"/>
</dbReference>
<protein>
    <submittedName>
        <fullName evidence="2">Uncharacterized protein</fullName>
    </submittedName>
</protein>
<proteinExistence type="predicted"/>
<keyword evidence="3" id="KW-1185">Reference proteome</keyword>
<name>A0ABR2GEE6_9ROSI</name>
<evidence type="ECO:0000313" key="3">
    <source>
        <dbReference type="Proteomes" id="UP001472677"/>
    </source>
</evidence>
<sequence>MSNYSDYPIMFVISGNNADIPTNPRKHRRLEEKSPDEGNPGDRPIGSDMNVDEGKPSVISIPSYKDSLLHGTVASP</sequence>
<reference evidence="2 3" key="1">
    <citation type="journal article" date="2024" name="G3 (Bethesda)">
        <title>Genome assembly of Hibiscus sabdariffa L. provides insights into metabolisms of medicinal natural products.</title>
        <authorList>
            <person name="Kim T."/>
        </authorList>
    </citation>
    <scope>NUCLEOTIDE SEQUENCE [LARGE SCALE GENOMIC DNA]</scope>
    <source>
        <strain evidence="2">TK-2024</strain>
        <tissue evidence="2">Old leaves</tissue>
    </source>
</reference>
<dbReference type="Proteomes" id="UP001472677">
    <property type="component" value="Unassembled WGS sequence"/>
</dbReference>
<evidence type="ECO:0000313" key="2">
    <source>
        <dbReference type="EMBL" id="KAK8601273.1"/>
    </source>
</evidence>